<dbReference type="EMBL" id="WJXB01000006">
    <property type="protein sequence ID" value="MRN54753.1"/>
    <property type="molecule type" value="Genomic_DNA"/>
</dbReference>
<feature type="transmembrane region" description="Helical" evidence="1">
    <location>
        <begin position="62"/>
        <end position="83"/>
    </location>
</feature>
<proteinExistence type="predicted"/>
<dbReference type="Pfam" id="PF12730">
    <property type="entry name" value="ABC2_membrane_4"/>
    <property type="match status" value="1"/>
</dbReference>
<organism evidence="2 3">
    <name type="scientific">Paenibacillus monticola</name>
    <dbReference type="NCBI Taxonomy" id="2666075"/>
    <lineage>
        <taxon>Bacteria</taxon>
        <taxon>Bacillati</taxon>
        <taxon>Bacillota</taxon>
        <taxon>Bacilli</taxon>
        <taxon>Bacillales</taxon>
        <taxon>Paenibacillaceae</taxon>
        <taxon>Paenibacillus</taxon>
    </lineage>
</organism>
<dbReference type="PANTHER" id="PTHR37305:SF1">
    <property type="entry name" value="MEMBRANE PROTEIN"/>
    <property type="match status" value="1"/>
</dbReference>
<keyword evidence="1" id="KW-0472">Membrane</keyword>
<evidence type="ECO:0000313" key="2">
    <source>
        <dbReference type="EMBL" id="MRN54753.1"/>
    </source>
</evidence>
<feature type="transmembrane region" description="Helical" evidence="1">
    <location>
        <begin position="21"/>
        <end position="42"/>
    </location>
</feature>
<protein>
    <submittedName>
        <fullName evidence="2">ABC transporter permease subunit</fullName>
    </submittedName>
</protein>
<feature type="transmembrane region" description="Helical" evidence="1">
    <location>
        <begin position="229"/>
        <end position="253"/>
    </location>
</feature>
<name>A0A7X2H8F9_9BACL</name>
<keyword evidence="3" id="KW-1185">Reference proteome</keyword>
<accession>A0A7X2H8F9</accession>
<dbReference type="AlphaFoldDB" id="A0A7X2H8F9"/>
<sequence>MTNIVTLLRFETKRLLRSKISLLYAVIYGICFLISAYFYSMYGSEGSVLVTSNGQSFAIQHLQASFLFTGVFVAIYASSLILQERTKGTIKNILTRPVTRGEFFVSRALSLTVFVIFISFMMIVIGYIVGTACFGWGDYMEFAEVRYTPIEGLFQTLKAALAFSYAYIGYGMMALVVSMFMDQMITSVTVMTLLIMVGQYAEVLPNMKAGVIMHQMLFYHIDLFQESQAVVILNGFVIGLYILVFFILGLVTFRKQNLKV</sequence>
<reference evidence="2 3" key="1">
    <citation type="submission" date="2019-11" db="EMBL/GenBank/DDBJ databases">
        <title>Paenibacillus monticola sp. nov., a novel PGPR strain isolated from mountain sample in China.</title>
        <authorList>
            <person name="Zhao Q."/>
            <person name="Li H.-P."/>
            <person name="Zhang J.-L."/>
        </authorList>
    </citation>
    <scope>NUCLEOTIDE SEQUENCE [LARGE SCALE GENOMIC DNA]</scope>
    <source>
        <strain evidence="2 3">LC-T2</strain>
    </source>
</reference>
<dbReference type="PANTHER" id="PTHR37305">
    <property type="entry name" value="INTEGRAL MEMBRANE PROTEIN-RELATED"/>
    <property type="match status" value="1"/>
</dbReference>
<evidence type="ECO:0000313" key="3">
    <source>
        <dbReference type="Proteomes" id="UP000463051"/>
    </source>
</evidence>
<comment type="caution">
    <text evidence="2">The sequence shown here is derived from an EMBL/GenBank/DDBJ whole genome shotgun (WGS) entry which is preliminary data.</text>
</comment>
<keyword evidence="1" id="KW-1133">Transmembrane helix</keyword>
<feature type="transmembrane region" description="Helical" evidence="1">
    <location>
        <begin position="184"/>
        <end position="201"/>
    </location>
</feature>
<dbReference type="Proteomes" id="UP000463051">
    <property type="component" value="Unassembled WGS sequence"/>
</dbReference>
<dbReference type="RefSeq" id="WP_154120135.1">
    <property type="nucleotide sequence ID" value="NZ_WJXB01000006.1"/>
</dbReference>
<keyword evidence="1" id="KW-0812">Transmembrane</keyword>
<evidence type="ECO:0000256" key="1">
    <source>
        <dbReference type="SAM" id="Phobius"/>
    </source>
</evidence>
<feature type="transmembrane region" description="Helical" evidence="1">
    <location>
        <begin position="157"/>
        <end position="177"/>
    </location>
</feature>
<gene>
    <name evidence="2" type="ORF">GJB61_17365</name>
</gene>
<feature type="transmembrane region" description="Helical" evidence="1">
    <location>
        <begin position="104"/>
        <end position="137"/>
    </location>
</feature>